<dbReference type="SMART" id="SM00490">
    <property type="entry name" value="HELICc"/>
    <property type="match status" value="1"/>
</dbReference>
<dbReference type="Pfam" id="PF00270">
    <property type="entry name" value="DEAD"/>
    <property type="match status" value="1"/>
</dbReference>
<accession>A0A517KWR2</accession>
<evidence type="ECO:0000256" key="4">
    <source>
        <dbReference type="ARBA" id="ARBA00022840"/>
    </source>
</evidence>
<proteinExistence type="inferred from homology"/>
<dbReference type="Pfam" id="PF00271">
    <property type="entry name" value="Helicase_C"/>
    <property type="match status" value="1"/>
</dbReference>
<dbReference type="PROSITE" id="PS51192">
    <property type="entry name" value="HELICASE_ATP_BIND_1"/>
    <property type="match status" value="1"/>
</dbReference>
<dbReference type="InterPro" id="IPR027417">
    <property type="entry name" value="P-loop_NTPase"/>
</dbReference>
<comment type="domain">
    <text evidence="7">The Q motif is unique to and characteristic of the DEAD box family of RNA helicases and controls ATP binding and hydrolysis.</text>
</comment>
<feature type="domain" description="Helicase C-terminal" evidence="10">
    <location>
        <begin position="338"/>
        <end position="513"/>
    </location>
</feature>
<dbReference type="GO" id="GO:0003723">
    <property type="term" value="F:RNA binding"/>
    <property type="evidence" value="ECO:0007669"/>
    <property type="project" value="UniProtKB-UniRule"/>
</dbReference>
<dbReference type="PANTHER" id="PTHR24031">
    <property type="entry name" value="RNA HELICASE"/>
    <property type="match status" value="1"/>
</dbReference>
<dbReference type="STRING" id="50376.A0A517KWR2"/>
<dbReference type="Gene3D" id="3.40.50.300">
    <property type="entry name" value="P-loop containing nucleotide triphosphate hydrolases"/>
    <property type="match status" value="2"/>
</dbReference>
<protein>
    <recommendedName>
        <fullName evidence="7">ATP-dependent RNA helicase</fullName>
        <ecNumber evidence="7">3.6.4.13</ecNumber>
    </recommendedName>
</protein>
<dbReference type="InterPro" id="IPR001650">
    <property type="entry name" value="Helicase_C-like"/>
</dbReference>
<keyword evidence="3 6" id="KW-0347">Helicase</keyword>
<keyword evidence="4 6" id="KW-0067">ATP-binding</keyword>
<evidence type="ECO:0000256" key="5">
    <source>
        <dbReference type="ARBA" id="ARBA00022884"/>
    </source>
</evidence>
<dbReference type="SUPFAM" id="SSF52540">
    <property type="entry name" value="P-loop containing nucleoside triphosphate hydrolases"/>
    <property type="match status" value="2"/>
</dbReference>
<evidence type="ECO:0000313" key="12">
    <source>
        <dbReference type="Proteomes" id="UP000316270"/>
    </source>
</evidence>
<sequence>MLGALRRCTALIPKPIASVTSSSRTPTFRPSSLSSRFTRVPRSRTFHQSSIWLQEAATRELASDEQEAVEQFQGPLTKFKDLETRGVIHENVVKALTEDMKLETMTEVQSATINTALEGTDIIAQARTGTGKTIAFLLPILQRILHADPDLAYRTRGNRTQASDIRAIIISPTRELAEQIGDEARRLCAKTNVIVQTAVGGTQKSLMLRKTQREGCHIMVGTPGRLKDILSDPYSGVAAPKLDCFIMDEADRLLDAGFWPEIEEIQKLCPSIREKDRQTLMFSATLPREVIHLVRQTLKRGYQFVKCVQDNESPTIDRVPQKLVNVVGLENLLPTLCELAQREIKAAEEGISSRPFKAMAFFPSLAEVSLGASVFRQMNSIDGKKKFGSTKIYEIHSKLSQAQRTRAADWFKRAESAILFTSDVTARGMDFPNVTHVIQVGQPQTRETYIHRIGRTGRAGKEGEAWLIVPQLEQREAQNRLKGLPLVHDDTLHAPKVDMSTSQQIPAHVASILTDFGKALKMVDPEDMNKVYLALLGIYGWIPQKRTLIEAINRLARYGWGLERPPQLSAGLAKKLGLSNIPGLNISSGFGLGMTGNRGESSRGRGGFGGSDRPPRRDFGGGDRPPRRDYGGGDRSPRRDFRSGNRPPRRDFGGGDRAPRRDFGDRGNSSRGGSFRGHQGRNEGGYGGRSSGGYGGERS</sequence>
<dbReference type="Proteomes" id="UP000316270">
    <property type="component" value="Chromosome 1"/>
</dbReference>
<evidence type="ECO:0000256" key="7">
    <source>
        <dbReference type="RuleBase" id="RU365068"/>
    </source>
</evidence>
<organism evidence="11 12">
    <name type="scientific">Venturia effusa</name>
    <dbReference type="NCBI Taxonomy" id="50376"/>
    <lineage>
        <taxon>Eukaryota</taxon>
        <taxon>Fungi</taxon>
        <taxon>Dikarya</taxon>
        <taxon>Ascomycota</taxon>
        <taxon>Pezizomycotina</taxon>
        <taxon>Dothideomycetes</taxon>
        <taxon>Pleosporomycetidae</taxon>
        <taxon>Venturiales</taxon>
        <taxon>Venturiaceae</taxon>
        <taxon>Venturia</taxon>
    </lineage>
</organism>
<comment type="similarity">
    <text evidence="6">Belongs to the DEAD box helicase family.</text>
</comment>
<gene>
    <name evidence="11" type="ORF">FKW77_007210</name>
</gene>
<evidence type="ECO:0000256" key="6">
    <source>
        <dbReference type="RuleBase" id="RU000492"/>
    </source>
</evidence>
<evidence type="ECO:0000259" key="9">
    <source>
        <dbReference type="PROSITE" id="PS51192"/>
    </source>
</evidence>
<feature type="compositionally biased region" description="Basic and acidic residues" evidence="8">
    <location>
        <begin position="613"/>
        <end position="665"/>
    </location>
</feature>
<evidence type="ECO:0000256" key="2">
    <source>
        <dbReference type="ARBA" id="ARBA00022801"/>
    </source>
</evidence>
<comment type="catalytic activity">
    <reaction evidence="7">
        <text>ATP + H2O = ADP + phosphate + H(+)</text>
        <dbReference type="Rhea" id="RHEA:13065"/>
        <dbReference type="ChEBI" id="CHEBI:15377"/>
        <dbReference type="ChEBI" id="CHEBI:15378"/>
        <dbReference type="ChEBI" id="CHEBI:30616"/>
        <dbReference type="ChEBI" id="CHEBI:43474"/>
        <dbReference type="ChEBI" id="CHEBI:456216"/>
        <dbReference type="EC" id="3.6.4.13"/>
    </reaction>
</comment>
<reference evidence="11 12" key="1">
    <citation type="submission" date="2019-07" db="EMBL/GenBank/DDBJ databases">
        <title>Finished genome of Venturia effusa.</title>
        <authorList>
            <person name="Young C.A."/>
            <person name="Cox M.P."/>
            <person name="Ganley A.R.D."/>
            <person name="David W.J."/>
        </authorList>
    </citation>
    <scope>NUCLEOTIDE SEQUENCE [LARGE SCALE GENOMIC DNA]</scope>
    <source>
        <strain evidence="12">albino</strain>
    </source>
</reference>
<keyword evidence="12" id="KW-1185">Reference proteome</keyword>
<dbReference type="PROSITE" id="PS00039">
    <property type="entry name" value="DEAD_ATP_HELICASE"/>
    <property type="match status" value="1"/>
</dbReference>
<dbReference type="GO" id="GO:0005524">
    <property type="term" value="F:ATP binding"/>
    <property type="evidence" value="ECO:0007669"/>
    <property type="project" value="UniProtKB-UniRule"/>
</dbReference>
<dbReference type="EC" id="3.6.4.13" evidence="7"/>
<feature type="compositionally biased region" description="Gly residues" evidence="8">
    <location>
        <begin position="682"/>
        <end position="699"/>
    </location>
</feature>
<keyword evidence="1 6" id="KW-0547">Nucleotide-binding</keyword>
<evidence type="ECO:0000256" key="8">
    <source>
        <dbReference type="SAM" id="MobiDB-lite"/>
    </source>
</evidence>
<dbReference type="CDD" id="cd18787">
    <property type="entry name" value="SF2_C_DEAD"/>
    <property type="match status" value="1"/>
</dbReference>
<feature type="domain" description="Helicase ATP-binding" evidence="9">
    <location>
        <begin position="113"/>
        <end position="304"/>
    </location>
</feature>
<comment type="function">
    <text evidence="7">RNA helicase.</text>
</comment>
<dbReference type="InterPro" id="IPR000629">
    <property type="entry name" value="RNA-helicase_DEAD-box_CS"/>
</dbReference>
<dbReference type="SMART" id="SM00487">
    <property type="entry name" value="DEXDc"/>
    <property type="match status" value="1"/>
</dbReference>
<name>A0A517KWR2_9PEZI</name>
<dbReference type="GO" id="GO:0003724">
    <property type="term" value="F:RNA helicase activity"/>
    <property type="evidence" value="ECO:0007669"/>
    <property type="project" value="UniProtKB-EC"/>
</dbReference>
<dbReference type="InterPro" id="IPR014001">
    <property type="entry name" value="Helicase_ATP-bd"/>
</dbReference>
<dbReference type="GO" id="GO:0016787">
    <property type="term" value="F:hydrolase activity"/>
    <property type="evidence" value="ECO:0007669"/>
    <property type="project" value="UniProtKB-KW"/>
</dbReference>
<feature type="region of interest" description="Disordered" evidence="8">
    <location>
        <begin position="595"/>
        <end position="699"/>
    </location>
</feature>
<feature type="compositionally biased region" description="Low complexity" evidence="8">
    <location>
        <begin position="666"/>
        <end position="677"/>
    </location>
</feature>
<dbReference type="InterPro" id="IPR011545">
    <property type="entry name" value="DEAD/DEAH_box_helicase_dom"/>
</dbReference>
<dbReference type="AlphaFoldDB" id="A0A517KWR2"/>
<evidence type="ECO:0000313" key="11">
    <source>
        <dbReference type="EMBL" id="QDS67820.1"/>
    </source>
</evidence>
<evidence type="ECO:0000256" key="3">
    <source>
        <dbReference type="ARBA" id="ARBA00022806"/>
    </source>
</evidence>
<keyword evidence="5 7" id="KW-0694">RNA-binding</keyword>
<dbReference type="EMBL" id="CP042185">
    <property type="protein sequence ID" value="QDS67820.1"/>
    <property type="molecule type" value="Genomic_DNA"/>
</dbReference>
<evidence type="ECO:0000259" key="10">
    <source>
        <dbReference type="PROSITE" id="PS51194"/>
    </source>
</evidence>
<dbReference type="OrthoDB" id="193716at2759"/>
<keyword evidence="2 6" id="KW-0378">Hydrolase</keyword>
<evidence type="ECO:0000256" key="1">
    <source>
        <dbReference type="ARBA" id="ARBA00022741"/>
    </source>
</evidence>
<dbReference type="PROSITE" id="PS51194">
    <property type="entry name" value="HELICASE_CTER"/>
    <property type="match status" value="1"/>
</dbReference>